<organism evidence="2 3">
    <name type="scientific">Pedobacter jejuensis</name>
    <dbReference type="NCBI Taxonomy" id="1268550"/>
    <lineage>
        <taxon>Bacteria</taxon>
        <taxon>Pseudomonadati</taxon>
        <taxon>Bacteroidota</taxon>
        <taxon>Sphingobacteriia</taxon>
        <taxon>Sphingobacteriales</taxon>
        <taxon>Sphingobacteriaceae</taxon>
        <taxon>Pedobacter</taxon>
    </lineage>
</organism>
<feature type="transmembrane region" description="Helical" evidence="1">
    <location>
        <begin position="29"/>
        <end position="52"/>
    </location>
</feature>
<proteinExistence type="predicted"/>
<protein>
    <submittedName>
        <fullName evidence="2">Uncharacterized protein</fullName>
    </submittedName>
</protein>
<evidence type="ECO:0000256" key="1">
    <source>
        <dbReference type="SAM" id="Phobius"/>
    </source>
</evidence>
<keyword evidence="1" id="KW-0812">Transmembrane</keyword>
<keyword evidence="3" id="KW-1185">Reference proteome</keyword>
<reference evidence="2 3" key="1">
    <citation type="submission" date="2018-10" db="EMBL/GenBank/DDBJ databases">
        <title>Genome sequencing of Pedobacter jejuensis TNB23.</title>
        <authorList>
            <person name="Cho Y.-J."/>
            <person name="Cho A."/>
            <person name="Kim O.-S."/>
        </authorList>
    </citation>
    <scope>NUCLEOTIDE SEQUENCE [LARGE SCALE GENOMIC DNA]</scope>
    <source>
        <strain evidence="2 3">TNB23</strain>
    </source>
</reference>
<evidence type="ECO:0000313" key="2">
    <source>
        <dbReference type="EMBL" id="RNL56538.1"/>
    </source>
</evidence>
<accession>A0A3N0C248</accession>
<gene>
    <name evidence="2" type="ORF">D7004_01225</name>
</gene>
<keyword evidence="1" id="KW-0472">Membrane</keyword>
<comment type="caution">
    <text evidence="2">The sequence shown here is derived from an EMBL/GenBank/DDBJ whole genome shotgun (WGS) entry which is preliminary data.</text>
</comment>
<dbReference type="Proteomes" id="UP000274046">
    <property type="component" value="Unassembled WGS sequence"/>
</dbReference>
<keyword evidence="1" id="KW-1133">Transmembrane helix</keyword>
<dbReference type="EMBL" id="RBEE01000002">
    <property type="protein sequence ID" value="RNL56538.1"/>
    <property type="molecule type" value="Genomic_DNA"/>
</dbReference>
<evidence type="ECO:0000313" key="3">
    <source>
        <dbReference type="Proteomes" id="UP000274046"/>
    </source>
</evidence>
<sequence>MKVLLIVVFVVIIVAFLYAAYDMAKNRRKIHLINILLLVFVPYLWPFIYLLLTKRLVKYKSQSQTKAIAVL</sequence>
<name>A0A3N0C248_9SPHI</name>
<dbReference type="AlphaFoldDB" id="A0A3N0C248"/>